<dbReference type="Proteomes" id="UP001500604">
    <property type="component" value="Unassembled WGS sequence"/>
</dbReference>
<keyword evidence="2" id="KW-1185">Reference proteome</keyword>
<dbReference type="EMBL" id="BAABFL010000103">
    <property type="protein sequence ID" value="GAA4648768.1"/>
    <property type="molecule type" value="Genomic_DNA"/>
</dbReference>
<dbReference type="RefSeq" id="WP_345194483.1">
    <property type="nucleotide sequence ID" value="NZ_BAABFL010000103.1"/>
</dbReference>
<proteinExistence type="predicted"/>
<comment type="caution">
    <text evidence="1">The sequence shown here is derived from an EMBL/GenBank/DDBJ whole genome shotgun (WGS) entry which is preliminary data.</text>
</comment>
<evidence type="ECO:0000313" key="2">
    <source>
        <dbReference type="Proteomes" id="UP001500604"/>
    </source>
</evidence>
<sequence length="86" mass="9624">MNDKLNAHIQDLHDLLDGQPVDECTAASLRQITDELEIALARAEGKVPVETFNDRLEKEAIEFAEEHPTIAQTIRQIMNTLNSIGI</sequence>
<dbReference type="Pfam" id="PF14357">
    <property type="entry name" value="DUF4404"/>
    <property type="match status" value="1"/>
</dbReference>
<dbReference type="InterPro" id="IPR025516">
    <property type="entry name" value="DUF4404"/>
</dbReference>
<protein>
    <recommendedName>
        <fullName evidence="3">DUF4404 family protein</fullName>
    </recommendedName>
</protein>
<evidence type="ECO:0000313" key="1">
    <source>
        <dbReference type="EMBL" id="GAA4648768.1"/>
    </source>
</evidence>
<evidence type="ECO:0008006" key="3">
    <source>
        <dbReference type="Google" id="ProtNLM"/>
    </source>
</evidence>
<reference evidence="2" key="1">
    <citation type="journal article" date="2019" name="Int. J. Syst. Evol. Microbiol.">
        <title>The Global Catalogue of Microorganisms (GCM) 10K type strain sequencing project: providing services to taxonomists for standard genome sequencing and annotation.</title>
        <authorList>
            <consortium name="The Broad Institute Genomics Platform"/>
            <consortium name="The Broad Institute Genome Sequencing Center for Infectious Disease"/>
            <person name="Wu L."/>
            <person name="Ma J."/>
        </authorList>
    </citation>
    <scope>NUCLEOTIDE SEQUENCE [LARGE SCALE GENOMIC DNA]</scope>
    <source>
        <strain evidence="2">JCM 17805</strain>
    </source>
</reference>
<accession>A0ABP8UXX5</accession>
<organism evidence="1 2">
    <name type="scientific">Kistimonas scapharcae</name>
    <dbReference type="NCBI Taxonomy" id="1036133"/>
    <lineage>
        <taxon>Bacteria</taxon>
        <taxon>Pseudomonadati</taxon>
        <taxon>Pseudomonadota</taxon>
        <taxon>Gammaproteobacteria</taxon>
        <taxon>Oceanospirillales</taxon>
        <taxon>Endozoicomonadaceae</taxon>
        <taxon>Kistimonas</taxon>
    </lineage>
</organism>
<name>A0ABP8UXX5_9GAMM</name>
<gene>
    <name evidence="1" type="ORF">GCM10023116_10410</name>
</gene>